<proteinExistence type="predicted"/>
<feature type="domain" description="STAS" evidence="1">
    <location>
        <begin position="40"/>
        <end position="152"/>
    </location>
</feature>
<dbReference type="PROSITE" id="PS50801">
    <property type="entry name" value="STAS"/>
    <property type="match status" value="1"/>
</dbReference>
<dbReference type="SUPFAM" id="SSF52091">
    <property type="entry name" value="SpoIIaa-like"/>
    <property type="match status" value="1"/>
</dbReference>
<dbReference type="InterPro" id="IPR002645">
    <property type="entry name" value="STAS_dom"/>
</dbReference>
<dbReference type="InterPro" id="IPR036513">
    <property type="entry name" value="STAS_dom_sf"/>
</dbReference>
<evidence type="ECO:0000313" key="3">
    <source>
        <dbReference type="Proteomes" id="UP000324065"/>
    </source>
</evidence>
<accession>A0A5M6IDQ1</accession>
<dbReference type="CDD" id="cd07043">
    <property type="entry name" value="STAS_anti-anti-sigma_factors"/>
    <property type="match status" value="1"/>
</dbReference>
<dbReference type="Pfam" id="PF01740">
    <property type="entry name" value="STAS"/>
    <property type="match status" value="1"/>
</dbReference>
<dbReference type="EMBL" id="VWPJ01000007">
    <property type="protein sequence ID" value="KAA5605889.1"/>
    <property type="molecule type" value="Genomic_DNA"/>
</dbReference>
<dbReference type="AlphaFoldDB" id="A0A5M6IDQ1"/>
<dbReference type="Gene3D" id="3.30.750.24">
    <property type="entry name" value="STAS domain"/>
    <property type="match status" value="1"/>
</dbReference>
<organism evidence="2 3">
    <name type="scientific">Roseospira marina</name>
    <dbReference type="NCBI Taxonomy" id="140057"/>
    <lineage>
        <taxon>Bacteria</taxon>
        <taxon>Pseudomonadati</taxon>
        <taxon>Pseudomonadota</taxon>
        <taxon>Alphaproteobacteria</taxon>
        <taxon>Rhodospirillales</taxon>
        <taxon>Rhodospirillaceae</taxon>
        <taxon>Roseospira</taxon>
    </lineage>
</organism>
<reference evidence="2 3" key="1">
    <citation type="submission" date="2019-09" db="EMBL/GenBank/DDBJ databases">
        <title>Genome sequence of Roseospira marina, one of the more divergent members of the non-sulfur purple photosynthetic bacterial family, the Rhodospirillaceae.</title>
        <authorList>
            <person name="Meyer T."/>
            <person name="Kyndt J."/>
        </authorList>
    </citation>
    <scope>NUCLEOTIDE SEQUENCE [LARGE SCALE GENOMIC DNA]</scope>
    <source>
        <strain evidence="2 3">DSM 15113</strain>
    </source>
</reference>
<dbReference type="PANTHER" id="PTHR33495">
    <property type="entry name" value="ANTI-SIGMA FACTOR ANTAGONIST TM_1081-RELATED-RELATED"/>
    <property type="match status" value="1"/>
</dbReference>
<evidence type="ECO:0000313" key="2">
    <source>
        <dbReference type="EMBL" id="KAA5605889.1"/>
    </source>
</evidence>
<dbReference type="GO" id="GO:0043856">
    <property type="term" value="F:anti-sigma factor antagonist activity"/>
    <property type="evidence" value="ECO:0007669"/>
    <property type="project" value="TreeGrafter"/>
</dbReference>
<dbReference type="Proteomes" id="UP000324065">
    <property type="component" value="Unassembled WGS sequence"/>
</dbReference>
<name>A0A5M6IDQ1_9PROT</name>
<comment type="caution">
    <text evidence="2">The sequence shown here is derived from an EMBL/GenBank/DDBJ whole genome shotgun (WGS) entry which is preliminary data.</text>
</comment>
<sequence>MAVRHKGTRVLLLSRTDMRHSNGRSNRTDPWRAGLELRGNAMIVKQRDETALVHLCGSLTHADFERFSAVLDQLDQSEPECVVLDMTDVTFIDSSGIGMLLMAQELTEHREGQCRLRGVGPAAWSILEQAHVSDLIDVEGCTTTMHPNGSAAA</sequence>
<keyword evidence="3" id="KW-1185">Reference proteome</keyword>
<protein>
    <submittedName>
        <fullName evidence="2">STAS domain-containing protein</fullName>
    </submittedName>
</protein>
<evidence type="ECO:0000259" key="1">
    <source>
        <dbReference type="PROSITE" id="PS50801"/>
    </source>
</evidence>
<gene>
    <name evidence="2" type="ORF">F1188_09790</name>
</gene>
<dbReference type="OrthoDB" id="8236316at2"/>